<dbReference type="GO" id="GO:0006044">
    <property type="term" value="P:N-acetylglucosamine metabolic process"/>
    <property type="evidence" value="ECO:0007669"/>
    <property type="project" value="TreeGrafter"/>
</dbReference>
<dbReference type="PANTHER" id="PTHR12224">
    <property type="entry name" value="BETA-1,4-MANNOSYL-GLYCOPROTEIN BETA-1,4-N-ACETYLGLUCOSAMINYL-TRANSFERASE"/>
    <property type="match status" value="1"/>
</dbReference>
<dbReference type="AlphaFoldDB" id="A0A7S2RU40"/>
<protein>
    <submittedName>
        <fullName evidence="2">Uncharacterized protein</fullName>
    </submittedName>
</protein>
<organism evidence="2">
    <name type="scientific">Eucampia antarctica</name>
    <dbReference type="NCBI Taxonomy" id="49252"/>
    <lineage>
        <taxon>Eukaryota</taxon>
        <taxon>Sar</taxon>
        <taxon>Stramenopiles</taxon>
        <taxon>Ochrophyta</taxon>
        <taxon>Bacillariophyta</taxon>
        <taxon>Mediophyceae</taxon>
        <taxon>Biddulphiophycidae</taxon>
        <taxon>Hemiaulales</taxon>
        <taxon>Hemiaulaceae</taxon>
        <taxon>Eucampia</taxon>
    </lineage>
</organism>
<dbReference type="GO" id="GO:0016020">
    <property type="term" value="C:membrane"/>
    <property type="evidence" value="ECO:0007669"/>
    <property type="project" value="InterPro"/>
</dbReference>
<dbReference type="GO" id="GO:0003830">
    <property type="term" value="F:beta-1,4-mannosylglycoprotein 4-beta-N-acetylglucosaminyltransferase activity"/>
    <property type="evidence" value="ECO:0007669"/>
    <property type="project" value="InterPro"/>
</dbReference>
<keyword evidence="1" id="KW-0472">Membrane</keyword>
<dbReference type="PANTHER" id="PTHR12224:SF0">
    <property type="entry name" value="BETA-1,4-MANNOSYL-GLYCOPROTEIN 4-BETA-N-ACETYLGLUCOSAMINYLTRANSFERASE"/>
    <property type="match status" value="1"/>
</dbReference>
<name>A0A7S2RU40_9STRA</name>
<evidence type="ECO:0000256" key="1">
    <source>
        <dbReference type="SAM" id="Phobius"/>
    </source>
</evidence>
<dbReference type="EMBL" id="HBHI01018179">
    <property type="protein sequence ID" value="CAD9679722.1"/>
    <property type="molecule type" value="Transcribed_RNA"/>
</dbReference>
<sequence length="499" mass="58790">MAMALEYDGSPLMSFPKHPSQASRRKKLILRRYVFLFLLLIVSSLTFFARIFSIEKDMQALYFNQVDYILLSEPVYELEQLKKQRLSHGTFFFGRHSQEIEIDSSYKPQWNSMQKQMLDDDYENDTIDVEKEKERCERYNYKLSNETHPKRRRLFLGSLIADDSMKVIEAVGTEVYNIFHTVSFIESNTTQNHTPRKWKYYNSTSEELNELYQLFGPKTKVSVDYYVSASKNIDELLMEYFFREGSPYRWALNGMRKDDIGIILDADETFSRDYLRAMQICDVPEFRPDQNCRKPKRIASTMVMESSPNCITKNRRWYHPDAILGECIEQVGNSTLHPPTKRQWKDRHGKRLEGYGRSFNYSMYVKEGLGPKNMYPLWAAVDFRMEQGVDMVEMADGSPTGYHFHNFFDSAEKIQFKYQTYGHAIKNAKDVPIWELHEDLRLAVECARGTSNKTLAFNESGSSALPIYFVNEEVRNKRHKLWQNIVKAEEEKWNKKSNQ</sequence>
<proteinExistence type="predicted"/>
<feature type="transmembrane region" description="Helical" evidence="1">
    <location>
        <begin position="33"/>
        <end position="52"/>
    </location>
</feature>
<keyword evidence="1" id="KW-0812">Transmembrane</keyword>
<evidence type="ECO:0000313" key="2">
    <source>
        <dbReference type="EMBL" id="CAD9679722.1"/>
    </source>
</evidence>
<keyword evidence="1" id="KW-1133">Transmembrane helix</keyword>
<reference evidence="2" key="1">
    <citation type="submission" date="2021-01" db="EMBL/GenBank/DDBJ databases">
        <authorList>
            <person name="Corre E."/>
            <person name="Pelletier E."/>
            <person name="Niang G."/>
            <person name="Scheremetjew M."/>
            <person name="Finn R."/>
            <person name="Kale V."/>
            <person name="Holt S."/>
            <person name="Cochrane G."/>
            <person name="Meng A."/>
            <person name="Brown T."/>
            <person name="Cohen L."/>
        </authorList>
    </citation>
    <scope>NUCLEOTIDE SEQUENCE</scope>
    <source>
        <strain evidence="2">CCMP1452</strain>
    </source>
</reference>
<dbReference type="InterPro" id="IPR006813">
    <property type="entry name" value="Glyco_trans_17"/>
</dbReference>
<accession>A0A7S2RU40</accession>
<gene>
    <name evidence="2" type="ORF">EANT1437_LOCUS9292</name>
</gene>